<dbReference type="OrthoDB" id="192171at2"/>
<evidence type="ECO:0000256" key="3">
    <source>
        <dbReference type="ARBA" id="ARBA00023163"/>
    </source>
</evidence>
<dbReference type="InterPro" id="IPR037923">
    <property type="entry name" value="HTH-like"/>
</dbReference>
<protein>
    <submittedName>
        <fullName evidence="5">AraC family transcriptional regulator</fullName>
    </submittedName>
</protein>
<keyword evidence="6" id="KW-1185">Reference proteome</keyword>
<reference evidence="5 6" key="1">
    <citation type="submission" date="2015-08" db="EMBL/GenBank/DDBJ databases">
        <title>Draft genome sequence of cellulolytic and xylanolytic Paenibacillus sp. A59, isolated from a decaying forest soil from Patagonia, Argentina.</title>
        <authorList>
            <person name="Ghio S."/>
            <person name="Caceres A.M."/>
            <person name="Talia P."/>
            <person name="Grasso D."/>
            <person name="Campos E."/>
        </authorList>
    </citation>
    <scope>NUCLEOTIDE SEQUENCE [LARGE SCALE GENOMIC DNA]</scope>
    <source>
        <strain evidence="5 6">A59</strain>
    </source>
</reference>
<feature type="domain" description="HTH araC/xylS-type" evidence="4">
    <location>
        <begin position="148"/>
        <end position="246"/>
    </location>
</feature>
<dbReference type="PANTHER" id="PTHR43280:SF10">
    <property type="entry name" value="REGULATORY PROTEIN POCR"/>
    <property type="match status" value="1"/>
</dbReference>
<dbReference type="GO" id="GO:0043565">
    <property type="term" value="F:sequence-specific DNA binding"/>
    <property type="evidence" value="ECO:0007669"/>
    <property type="project" value="InterPro"/>
</dbReference>
<dbReference type="Pfam" id="PF12833">
    <property type="entry name" value="HTH_18"/>
    <property type="match status" value="1"/>
</dbReference>
<dbReference type="Pfam" id="PF02311">
    <property type="entry name" value="AraC_binding"/>
    <property type="match status" value="1"/>
</dbReference>
<name>A0A0N0C2N4_9BACL</name>
<dbReference type="InterPro" id="IPR020449">
    <property type="entry name" value="Tscrpt_reg_AraC-type_HTH"/>
</dbReference>
<gene>
    <name evidence="5" type="ORF">AMS66_29220</name>
</gene>
<organism evidence="5 6">
    <name type="scientific">Paenibacillus xylanivorans</name>
    <dbReference type="NCBI Taxonomy" id="1705561"/>
    <lineage>
        <taxon>Bacteria</taxon>
        <taxon>Bacillati</taxon>
        <taxon>Bacillota</taxon>
        <taxon>Bacilli</taxon>
        <taxon>Bacillales</taxon>
        <taxon>Paenibacillaceae</taxon>
        <taxon>Paenibacillus</taxon>
    </lineage>
</organism>
<proteinExistence type="predicted"/>
<evidence type="ECO:0000256" key="1">
    <source>
        <dbReference type="ARBA" id="ARBA00023015"/>
    </source>
</evidence>
<dbReference type="Proteomes" id="UP000037688">
    <property type="component" value="Unassembled WGS sequence"/>
</dbReference>
<sequence>MHKRLEYYLCGKFISEGNWSHMKRSMPVHEVILMLEGEMYIAEEEEQYVIRANDLLFLRAGRTHYGYQVSDAPVSFYWVHYDSIEEEFDQYPTHATIQVPSTANQLFKQLLHSSSFSPEEADAALLLLLKELERNTQAGYRPHNAIVDHICKWVDIHLHTDITVGKIAKTFNFNKDYISKMVKREKGIGLKTYILTERIRRAKQMLLNTNASVKEIAGQCGFSDYKLFLRMFKQYEGNTPTEYRNNLYSTQLNRL</sequence>
<evidence type="ECO:0000313" key="6">
    <source>
        <dbReference type="Proteomes" id="UP000037688"/>
    </source>
</evidence>
<dbReference type="Gene3D" id="2.60.120.10">
    <property type="entry name" value="Jelly Rolls"/>
    <property type="match status" value="1"/>
</dbReference>
<dbReference type="GO" id="GO:0003700">
    <property type="term" value="F:DNA-binding transcription factor activity"/>
    <property type="evidence" value="ECO:0007669"/>
    <property type="project" value="InterPro"/>
</dbReference>
<dbReference type="EMBL" id="LITU01000082">
    <property type="protein sequence ID" value="KOY13097.1"/>
    <property type="molecule type" value="Genomic_DNA"/>
</dbReference>
<dbReference type="InterPro" id="IPR018060">
    <property type="entry name" value="HTH_AraC"/>
</dbReference>
<dbReference type="InterPro" id="IPR003313">
    <property type="entry name" value="AraC-bd"/>
</dbReference>
<dbReference type="PRINTS" id="PR00032">
    <property type="entry name" value="HTHARAC"/>
</dbReference>
<evidence type="ECO:0000259" key="4">
    <source>
        <dbReference type="PROSITE" id="PS01124"/>
    </source>
</evidence>
<dbReference type="PANTHER" id="PTHR43280">
    <property type="entry name" value="ARAC-FAMILY TRANSCRIPTIONAL REGULATOR"/>
    <property type="match status" value="1"/>
</dbReference>
<dbReference type="SUPFAM" id="SSF46689">
    <property type="entry name" value="Homeodomain-like"/>
    <property type="match status" value="1"/>
</dbReference>
<evidence type="ECO:0000313" key="5">
    <source>
        <dbReference type="EMBL" id="KOY13097.1"/>
    </source>
</evidence>
<dbReference type="Gene3D" id="1.10.10.60">
    <property type="entry name" value="Homeodomain-like"/>
    <property type="match status" value="2"/>
</dbReference>
<dbReference type="AlphaFoldDB" id="A0A0N0C2N4"/>
<accession>A0A0N0C2N4</accession>
<dbReference type="InterPro" id="IPR009057">
    <property type="entry name" value="Homeodomain-like_sf"/>
</dbReference>
<comment type="caution">
    <text evidence="5">The sequence shown here is derived from an EMBL/GenBank/DDBJ whole genome shotgun (WGS) entry which is preliminary data.</text>
</comment>
<dbReference type="SMART" id="SM00342">
    <property type="entry name" value="HTH_ARAC"/>
    <property type="match status" value="1"/>
</dbReference>
<dbReference type="InterPro" id="IPR014710">
    <property type="entry name" value="RmlC-like_jellyroll"/>
</dbReference>
<keyword evidence="3" id="KW-0804">Transcription</keyword>
<keyword evidence="2" id="KW-0238">DNA-binding</keyword>
<dbReference type="PROSITE" id="PS01124">
    <property type="entry name" value="HTH_ARAC_FAMILY_2"/>
    <property type="match status" value="1"/>
</dbReference>
<dbReference type="RefSeq" id="WP_053784113.1">
    <property type="nucleotide sequence ID" value="NZ_LITU01000082.1"/>
</dbReference>
<keyword evidence="1" id="KW-0805">Transcription regulation</keyword>
<dbReference type="SUPFAM" id="SSF51215">
    <property type="entry name" value="Regulatory protein AraC"/>
    <property type="match status" value="1"/>
</dbReference>
<dbReference type="PATRIC" id="fig|1705561.3.peg.6177"/>
<evidence type="ECO:0000256" key="2">
    <source>
        <dbReference type="ARBA" id="ARBA00023125"/>
    </source>
</evidence>